<evidence type="ECO:0000256" key="1">
    <source>
        <dbReference type="SAM" id="SignalP"/>
    </source>
</evidence>
<dbReference type="Proteomes" id="UP000031760">
    <property type="component" value="Chromosome"/>
</dbReference>
<dbReference type="InterPro" id="IPR038765">
    <property type="entry name" value="Papain-like_cys_pep_sf"/>
</dbReference>
<reference evidence="4 5" key="1">
    <citation type="journal article" date="2014" name="Proc. Natl. Acad. Sci. U.S.A.">
        <title>Functional characterization of flavobacteria rhodopsins reveals a unique class of light-driven chloride pump in bacteria.</title>
        <authorList>
            <person name="Yoshizawa S."/>
            <person name="Kumagai Y."/>
            <person name="Kim H."/>
            <person name="Ogura Y."/>
            <person name="Hayashi T."/>
            <person name="Iwasaki W."/>
            <person name="DeLong E.F."/>
            <person name="Kogure K."/>
        </authorList>
    </citation>
    <scope>NUCLEOTIDE SEQUENCE [LARGE SCALE GENOMIC DNA]</scope>
    <source>
        <strain evidence="4 5">S1-08</strain>
    </source>
</reference>
<dbReference type="EMBL" id="AP014548">
    <property type="protein sequence ID" value="BAO54379.1"/>
    <property type="molecule type" value="Genomic_DNA"/>
</dbReference>
<keyword evidence="1" id="KW-0732">Signal</keyword>
<dbReference type="InterPro" id="IPR002931">
    <property type="entry name" value="Transglutaminase-like"/>
</dbReference>
<dbReference type="RefSeq" id="WP_084217584.1">
    <property type="nucleotide sequence ID" value="NZ_AP014548.1"/>
</dbReference>
<sequence>MNKLVIVVVICLVVSSLTMAQDYRFGKVDDIDFKNTYAQGEEIPAAEVLYHNEDISWDYSENSGFTQKRRIHERIKINTADGLDYATKKIRLYNASGSRKETMSKLKGRTYNLIDGKIEDEKIRSENEFEEELSENYKQESFTMPDARVGSVIEYEYLISSPFITIDDVILQYDIPIKRSEIRVVMLEYYIYNVMFNPRAAYEPSITRGVQDDKIRAELDAKQFELSNQVLTLEENDIPALKEEPMMGAVDNFRAKITIELAAKKFPNQAMEKMSTGWEAVASSIYDNDDFGGQLKRTKFFEDDLAKLVEGVVNPKEKASKILSFVQNKVKWNQYYGTMAQKGLKDAYEEGSGNVSDINLLLVSMLRTAGIDANPVLVSSRNNGTPLFPTRFGFDYVVAQANFNDGYYLMDATDENTGVNSLPVRALNWQGRVVKDNGKSEFVNLTPSELSTEMTIANVALNEDLTLTGTTQKRMTDYRAYGFRSTYRDRVSDDISKYFMGDTPGFEIKNLEMMDLKNPEKPVGAKFNVTLKNAAEAIGDKIYVTPLLNELTDENPFKLEDRQFPIDFVYPRGSKTIVNIDLPEGYAVESLPESAQYVYGDNVGVYKYTVSQNGNRISVMSDYTMNGTTVIPNDYKFWKQFFTSIVDKDAEKIVLKKI</sequence>
<accession>W8VND2</accession>
<evidence type="ECO:0000313" key="5">
    <source>
        <dbReference type="Proteomes" id="UP000031760"/>
    </source>
</evidence>
<feature type="domain" description="Transglutaminase-like" evidence="2">
    <location>
        <begin position="307"/>
        <end position="411"/>
    </location>
</feature>
<dbReference type="OrthoDB" id="98874at2"/>
<feature type="domain" description="DUF3857" evidence="3">
    <location>
        <begin position="66"/>
        <end position="207"/>
    </location>
</feature>
<evidence type="ECO:0000313" key="4">
    <source>
        <dbReference type="EMBL" id="BAO54379.1"/>
    </source>
</evidence>
<name>W8VND2_9FLAO</name>
<evidence type="ECO:0008006" key="6">
    <source>
        <dbReference type="Google" id="ProtNLM"/>
    </source>
</evidence>
<dbReference type="HOGENOM" id="CLU_026364_0_0_10"/>
<dbReference type="Gene3D" id="3.10.620.30">
    <property type="match status" value="1"/>
</dbReference>
<dbReference type="Gene3D" id="2.60.120.1130">
    <property type="match status" value="1"/>
</dbReference>
<feature type="chain" id="PRO_5004913905" description="DUF3857 domain-containing protein" evidence="1">
    <location>
        <begin position="21"/>
        <end position="658"/>
    </location>
</feature>
<evidence type="ECO:0000259" key="2">
    <source>
        <dbReference type="Pfam" id="PF01841"/>
    </source>
</evidence>
<dbReference type="Gene3D" id="2.60.40.3140">
    <property type="match status" value="1"/>
</dbReference>
<evidence type="ECO:0000259" key="3">
    <source>
        <dbReference type="Pfam" id="PF12969"/>
    </source>
</evidence>
<dbReference type="SUPFAM" id="SSF54001">
    <property type="entry name" value="Cysteine proteinases"/>
    <property type="match status" value="1"/>
</dbReference>
<dbReference type="KEGG" id="nmf:NMS_0370"/>
<dbReference type="InterPro" id="IPR024618">
    <property type="entry name" value="DUF3857"/>
</dbReference>
<gene>
    <name evidence="4" type="ORF">NMS_0370</name>
</gene>
<protein>
    <recommendedName>
        <fullName evidence="6">DUF3857 domain-containing protein</fullName>
    </recommendedName>
</protein>
<feature type="signal peptide" evidence="1">
    <location>
        <begin position="1"/>
        <end position="20"/>
    </location>
</feature>
<dbReference type="STRING" id="1454201.NMS_0370"/>
<dbReference type="AlphaFoldDB" id="W8VND2"/>
<organism evidence="4 5">
    <name type="scientific">Nonlabens marinus S1-08</name>
    <dbReference type="NCBI Taxonomy" id="1454201"/>
    <lineage>
        <taxon>Bacteria</taxon>
        <taxon>Pseudomonadati</taxon>
        <taxon>Bacteroidota</taxon>
        <taxon>Flavobacteriia</taxon>
        <taxon>Flavobacteriales</taxon>
        <taxon>Flavobacteriaceae</taxon>
        <taxon>Nonlabens</taxon>
    </lineage>
</organism>
<keyword evidence="5" id="KW-1185">Reference proteome</keyword>
<dbReference type="Pfam" id="PF01841">
    <property type="entry name" value="Transglut_core"/>
    <property type="match status" value="1"/>
</dbReference>
<dbReference type="Pfam" id="PF12969">
    <property type="entry name" value="DUF3857"/>
    <property type="match status" value="1"/>
</dbReference>
<proteinExistence type="predicted"/>